<evidence type="ECO:0000256" key="1">
    <source>
        <dbReference type="SAM" id="Phobius"/>
    </source>
</evidence>
<feature type="transmembrane region" description="Helical" evidence="1">
    <location>
        <begin position="12"/>
        <end position="31"/>
    </location>
</feature>
<keyword evidence="1" id="KW-0472">Membrane</keyword>
<accession>A0A0R2HED3</accession>
<gene>
    <name evidence="2" type="ORF">IV49_GL000025</name>
</gene>
<name>A0A0R2HED3_9FIRM</name>
<keyword evidence="1" id="KW-0812">Transmembrane</keyword>
<dbReference type="RefSeq" id="WP_031590066.1">
    <property type="nucleotide sequence ID" value="NZ_JQBL01000001.1"/>
</dbReference>
<evidence type="ECO:0000313" key="2">
    <source>
        <dbReference type="EMBL" id="KRN51408.1"/>
    </source>
</evidence>
<evidence type="ECO:0000313" key="3">
    <source>
        <dbReference type="Proteomes" id="UP000051841"/>
    </source>
</evidence>
<feature type="transmembrane region" description="Helical" evidence="1">
    <location>
        <begin position="37"/>
        <end position="59"/>
    </location>
</feature>
<keyword evidence="3" id="KW-1185">Reference proteome</keyword>
<proteinExistence type="predicted"/>
<organism evidence="2 3">
    <name type="scientific">Kandleria vitulina DSM 20405</name>
    <dbReference type="NCBI Taxonomy" id="1410657"/>
    <lineage>
        <taxon>Bacteria</taxon>
        <taxon>Bacillati</taxon>
        <taxon>Bacillota</taxon>
        <taxon>Erysipelotrichia</taxon>
        <taxon>Erysipelotrichales</taxon>
        <taxon>Coprobacillaceae</taxon>
        <taxon>Kandleria</taxon>
    </lineage>
</organism>
<dbReference type="AlphaFoldDB" id="A0A0R2HED3"/>
<dbReference type="Proteomes" id="UP000051841">
    <property type="component" value="Unassembled WGS sequence"/>
</dbReference>
<reference evidence="2 3" key="1">
    <citation type="journal article" date="2015" name="Genome Announc.">
        <title>Expanding the biotechnology potential of lactobacilli through comparative genomics of 213 strains and associated genera.</title>
        <authorList>
            <person name="Sun Z."/>
            <person name="Harris H.M."/>
            <person name="McCann A."/>
            <person name="Guo C."/>
            <person name="Argimon S."/>
            <person name="Zhang W."/>
            <person name="Yang X."/>
            <person name="Jeffery I.B."/>
            <person name="Cooney J.C."/>
            <person name="Kagawa T.F."/>
            <person name="Liu W."/>
            <person name="Song Y."/>
            <person name="Salvetti E."/>
            <person name="Wrobel A."/>
            <person name="Rasinkangas P."/>
            <person name="Parkhill J."/>
            <person name="Rea M.C."/>
            <person name="O'Sullivan O."/>
            <person name="Ritari J."/>
            <person name="Douillard F.P."/>
            <person name="Paul Ross R."/>
            <person name="Yang R."/>
            <person name="Briner A.E."/>
            <person name="Felis G.E."/>
            <person name="de Vos W.M."/>
            <person name="Barrangou R."/>
            <person name="Klaenhammer T.R."/>
            <person name="Caufield P.W."/>
            <person name="Cui Y."/>
            <person name="Zhang H."/>
            <person name="O'Toole P.W."/>
        </authorList>
    </citation>
    <scope>NUCLEOTIDE SEQUENCE [LARGE SCALE GENOMIC DNA]</scope>
    <source>
        <strain evidence="2 3">DSM 20405</strain>
    </source>
</reference>
<keyword evidence="1" id="KW-1133">Transmembrane helix</keyword>
<protein>
    <submittedName>
        <fullName evidence="2">Uncharacterized protein</fullName>
    </submittedName>
</protein>
<dbReference type="PATRIC" id="fig|1410657.5.peg.25"/>
<comment type="caution">
    <text evidence="2">The sequence shown here is derived from an EMBL/GenBank/DDBJ whole genome shotgun (WGS) entry which is preliminary data.</text>
</comment>
<sequence length="87" mass="10033">MKNIKTVQTLMDILPQTWLALAIIAIFFFVTGNKFSAYIIICAIALMVVTYIILSLFYWRCPHCQQYLPLKHAGKISHCPHCHKPIK</sequence>
<dbReference type="EMBL" id="JQBL01000001">
    <property type="protein sequence ID" value="KRN51408.1"/>
    <property type="molecule type" value="Genomic_DNA"/>
</dbReference>